<keyword evidence="8 15" id="KW-0808">Transferase</keyword>
<dbReference type="PANTHER" id="PTHR43416:SF5">
    <property type="entry name" value="DIHYDROLIPOYLLYSINE-RESIDUE SUCCINYLTRANSFERASE COMPONENT OF 2-OXOGLUTARATE DEHYDROGENASE COMPLEX, MITOCHONDRIAL"/>
    <property type="match status" value="1"/>
</dbReference>
<dbReference type="SUPFAM" id="SSF52777">
    <property type="entry name" value="CoA-dependent acyltransferases"/>
    <property type="match status" value="1"/>
</dbReference>
<keyword evidence="9" id="KW-0450">Lipoyl</keyword>
<proteinExistence type="inferred from homology"/>
<keyword evidence="7" id="KW-0816">Tricarboxylic acid cycle</keyword>
<dbReference type="Gene3D" id="3.30.559.10">
    <property type="entry name" value="Chloramphenicol acetyltransferase-like domain"/>
    <property type="match status" value="1"/>
</dbReference>
<feature type="non-terminal residue" evidence="15">
    <location>
        <position position="1"/>
    </location>
</feature>
<evidence type="ECO:0000256" key="5">
    <source>
        <dbReference type="ARBA" id="ARBA00012945"/>
    </source>
</evidence>
<accession>A0A3B8WJ96</accession>
<comment type="pathway">
    <text evidence="3">Amino-acid degradation; L-lysine degradation via saccharopine pathway; glutaryl-CoA from L-lysine: step 6/6.</text>
</comment>
<evidence type="ECO:0000256" key="9">
    <source>
        <dbReference type="ARBA" id="ARBA00022823"/>
    </source>
</evidence>
<evidence type="ECO:0000256" key="1">
    <source>
        <dbReference type="ARBA" id="ARBA00001938"/>
    </source>
</evidence>
<dbReference type="Pfam" id="PF00198">
    <property type="entry name" value="2-oxoacid_dh"/>
    <property type="match status" value="1"/>
</dbReference>
<gene>
    <name evidence="15" type="ORF">DCF82_21300</name>
</gene>
<sequence>IEDMTGGTFTITNGGIFGSLISTPILNPPQTAILGMHKIQERP</sequence>
<comment type="catalytic activity">
    <reaction evidence="13">
        <text>N(6)-[(R)-dihydrolipoyl]-L-lysyl-[protein] + succinyl-CoA = N(6)-[(R)-S(8)-succinyldihydrolipoyl]-L-lysyl-[protein] + CoA</text>
        <dbReference type="Rhea" id="RHEA:15213"/>
        <dbReference type="Rhea" id="RHEA-COMP:10475"/>
        <dbReference type="Rhea" id="RHEA-COMP:20092"/>
        <dbReference type="ChEBI" id="CHEBI:57287"/>
        <dbReference type="ChEBI" id="CHEBI:57292"/>
        <dbReference type="ChEBI" id="CHEBI:83100"/>
        <dbReference type="ChEBI" id="CHEBI:83120"/>
        <dbReference type="EC" id="2.3.1.61"/>
    </reaction>
</comment>
<evidence type="ECO:0000313" key="15">
    <source>
        <dbReference type="EMBL" id="HAC30319.1"/>
    </source>
</evidence>
<evidence type="ECO:0000259" key="14">
    <source>
        <dbReference type="Pfam" id="PF00198"/>
    </source>
</evidence>
<evidence type="ECO:0000256" key="7">
    <source>
        <dbReference type="ARBA" id="ARBA00022532"/>
    </source>
</evidence>
<feature type="domain" description="2-oxoacid dehydrogenase acyltransferase catalytic" evidence="14">
    <location>
        <begin position="2"/>
        <end position="43"/>
    </location>
</feature>
<feature type="non-terminal residue" evidence="15">
    <location>
        <position position="43"/>
    </location>
</feature>
<organism evidence="15 16">
    <name type="scientific">Marinobacter nauticus</name>
    <name type="common">Marinobacter hydrocarbonoclasticus</name>
    <name type="synonym">Marinobacter aquaeolei</name>
    <dbReference type="NCBI Taxonomy" id="2743"/>
    <lineage>
        <taxon>Bacteria</taxon>
        <taxon>Pseudomonadati</taxon>
        <taxon>Pseudomonadota</taxon>
        <taxon>Gammaproteobacteria</taxon>
        <taxon>Pseudomonadales</taxon>
        <taxon>Marinobacteraceae</taxon>
        <taxon>Marinobacter</taxon>
    </lineage>
</organism>
<comment type="function">
    <text evidence="2">E2 component of the 2-oxoglutarate dehydrogenase (OGDH) complex which catalyzes the second step in the conversion of 2-oxoglutarate to succinyl-CoA and CO(2).</text>
</comment>
<dbReference type="EMBL" id="DLYI01000289">
    <property type="protein sequence ID" value="HAC30319.1"/>
    <property type="molecule type" value="Genomic_DNA"/>
</dbReference>
<evidence type="ECO:0000256" key="12">
    <source>
        <dbReference type="ARBA" id="ARBA00032406"/>
    </source>
</evidence>
<dbReference type="PANTHER" id="PTHR43416">
    <property type="entry name" value="DIHYDROLIPOYLLYSINE-RESIDUE SUCCINYLTRANSFERASE COMPONENT OF 2-OXOGLUTARATE DEHYDROGENASE COMPLEX, MITOCHONDRIAL-RELATED"/>
    <property type="match status" value="1"/>
</dbReference>
<dbReference type="InterPro" id="IPR050537">
    <property type="entry name" value="2-oxoacid_dehydrogenase"/>
</dbReference>
<comment type="cofactor">
    <cofactor evidence="1">
        <name>(R)-lipoate</name>
        <dbReference type="ChEBI" id="CHEBI:83088"/>
    </cofactor>
</comment>
<protein>
    <recommendedName>
        <fullName evidence="6">Dihydrolipoyllysine-residue succinyltransferase component of 2-oxoglutarate dehydrogenase complex</fullName>
        <ecNumber evidence="5">2.3.1.61</ecNumber>
    </recommendedName>
    <alternativeName>
        <fullName evidence="12">2-oxoglutarate dehydrogenase complex component E2</fullName>
    </alternativeName>
    <alternativeName>
        <fullName evidence="11">Dihydrolipoamide succinyltransferase component of 2-oxoglutarate dehydrogenase complex</fullName>
    </alternativeName>
</protein>
<name>A0A3B8WJ96_MARNT</name>
<evidence type="ECO:0000256" key="10">
    <source>
        <dbReference type="ARBA" id="ARBA00023315"/>
    </source>
</evidence>
<dbReference type="GO" id="GO:0004149">
    <property type="term" value="F:dihydrolipoyllysine-residue succinyltransferase activity"/>
    <property type="evidence" value="ECO:0007669"/>
    <property type="project" value="UniProtKB-EC"/>
</dbReference>
<evidence type="ECO:0000256" key="13">
    <source>
        <dbReference type="ARBA" id="ARBA00052761"/>
    </source>
</evidence>
<evidence type="ECO:0000256" key="2">
    <source>
        <dbReference type="ARBA" id="ARBA00004052"/>
    </source>
</evidence>
<evidence type="ECO:0000256" key="8">
    <source>
        <dbReference type="ARBA" id="ARBA00022679"/>
    </source>
</evidence>
<dbReference type="GO" id="GO:0006099">
    <property type="term" value="P:tricarboxylic acid cycle"/>
    <property type="evidence" value="ECO:0007669"/>
    <property type="project" value="UniProtKB-KW"/>
</dbReference>
<dbReference type="AlphaFoldDB" id="A0A3B8WJ96"/>
<dbReference type="EC" id="2.3.1.61" evidence="5"/>
<dbReference type="GO" id="GO:0005829">
    <property type="term" value="C:cytosol"/>
    <property type="evidence" value="ECO:0007669"/>
    <property type="project" value="TreeGrafter"/>
</dbReference>
<evidence type="ECO:0000313" key="16">
    <source>
        <dbReference type="Proteomes" id="UP000261325"/>
    </source>
</evidence>
<evidence type="ECO:0000256" key="6">
    <source>
        <dbReference type="ARBA" id="ARBA00019511"/>
    </source>
</evidence>
<evidence type="ECO:0000256" key="11">
    <source>
        <dbReference type="ARBA" id="ARBA00030325"/>
    </source>
</evidence>
<dbReference type="Proteomes" id="UP000261325">
    <property type="component" value="Unassembled WGS sequence"/>
</dbReference>
<reference evidence="15 16" key="1">
    <citation type="journal article" date="2018" name="Nat. Biotechnol.">
        <title>A standardized bacterial taxonomy based on genome phylogeny substantially revises the tree of life.</title>
        <authorList>
            <person name="Parks D.H."/>
            <person name="Chuvochina M."/>
            <person name="Waite D.W."/>
            <person name="Rinke C."/>
            <person name="Skarshewski A."/>
            <person name="Chaumeil P.A."/>
            <person name="Hugenholtz P."/>
        </authorList>
    </citation>
    <scope>NUCLEOTIDE SEQUENCE [LARGE SCALE GENOMIC DNA]</scope>
    <source>
        <strain evidence="15">UBA9049</strain>
    </source>
</reference>
<evidence type="ECO:0000256" key="4">
    <source>
        <dbReference type="ARBA" id="ARBA00007317"/>
    </source>
</evidence>
<dbReference type="InterPro" id="IPR023213">
    <property type="entry name" value="CAT-like_dom_sf"/>
</dbReference>
<evidence type="ECO:0000256" key="3">
    <source>
        <dbReference type="ARBA" id="ARBA00005145"/>
    </source>
</evidence>
<comment type="caution">
    <text evidence="15">The sequence shown here is derived from an EMBL/GenBank/DDBJ whole genome shotgun (WGS) entry which is preliminary data.</text>
</comment>
<dbReference type="InterPro" id="IPR001078">
    <property type="entry name" value="2-oxoacid_DH_actylTfrase"/>
</dbReference>
<comment type="similarity">
    <text evidence="4">Belongs to the 2-oxoacid dehydrogenase family.</text>
</comment>
<keyword evidence="10" id="KW-0012">Acyltransferase</keyword>